<dbReference type="EMBL" id="GL985066">
    <property type="protein sequence ID" value="EGR47910.1"/>
    <property type="molecule type" value="Genomic_DNA"/>
</dbReference>
<organism evidence="2">
    <name type="scientific">Hypocrea jecorina (strain QM6a)</name>
    <name type="common">Trichoderma reesei</name>
    <dbReference type="NCBI Taxonomy" id="431241"/>
    <lineage>
        <taxon>Eukaryota</taxon>
        <taxon>Fungi</taxon>
        <taxon>Dikarya</taxon>
        <taxon>Ascomycota</taxon>
        <taxon>Pezizomycotina</taxon>
        <taxon>Sordariomycetes</taxon>
        <taxon>Hypocreomycetidae</taxon>
        <taxon>Hypocreales</taxon>
        <taxon>Hypocreaceae</taxon>
        <taxon>Trichoderma</taxon>
    </lineage>
</organism>
<dbReference type="GeneID" id="18481598"/>
<gene>
    <name evidence="1" type="ORF">TRIREDRAFT_108145</name>
</gene>
<dbReference type="HOGENOM" id="CLU_085160_0_0_1"/>
<keyword evidence="2" id="KW-1185">Reference proteome</keyword>
<name>G0RLN8_HYPJQ</name>
<accession>G0RLN8</accession>
<evidence type="ECO:0000313" key="2">
    <source>
        <dbReference type="Proteomes" id="UP000008984"/>
    </source>
</evidence>
<dbReference type="AlphaFoldDB" id="G0RLN8"/>
<dbReference type="Proteomes" id="UP000008984">
    <property type="component" value="Unassembled WGS sequence"/>
</dbReference>
<reference evidence="1 2" key="1">
    <citation type="journal article" date="2008" name="Nat. Biotechnol.">
        <title>Genome sequencing and analysis of the biomass-degrading fungus Trichoderma reesei (syn. Hypocrea jecorina).</title>
        <authorList>
            <person name="Martinez D."/>
            <person name="Berka R.M."/>
            <person name="Henrissat B."/>
            <person name="Saloheimo M."/>
            <person name="Arvas M."/>
            <person name="Baker S.E."/>
            <person name="Chapman J."/>
            <person name="Chertkov O."/>
            <person name="Coutinho P.M."/>
            <person name="Cullen D."/>
            <person name="Danchin E.G."/>
            <person name="Grigoriev I.V."/>
            <person name="Harris P."/>
            <person name="Jackson M."/>
            <person name="Kubicek C.P."/>
            <person name="Han C.S."/>
            <person name="Ho I."/>
            <person name="Larrondo L.F."/>
            <person name="de Leon A.L."/>
            <person name="Magnuson J.K."/>
            <person name="Merino S."/>
            <person name="Misra M."/>
            <person name="Nelson B."/>
            <person name="Putnam N."/>
            <person name="Robbertse B."/>
            <person name="Salamov A.A."/>
            <person name="Schmoll M."/>
            <person name="Terry A."/>
            <person name="Thayer N."/>
            <person name="Westerholm-Parvinen A."/>
            <person name="Schoch C.L."/>
            <person name="Yao J."/>
            <person name="Barabote R."/>
            <person name="Nelson M.A."/>
            <person name="Detter C."/>
            <person name="Bruce D."/>
            <person name="Kuske C.R."/>
            <person name="Xie G."/>
            <person name="Richardson P."/>
            <person name="Rokhsar D.S."/>
            <person name="Lucas S.M."/>
            <person name="Rubin E.M."/>
            <person name="Dunn-Coleman N."/>
            <person name="Ward M."/>
            <person name="Brettin T.S."/>
        </authorList>
    </citation>
    <scope>NUCLEOTIDE SEQUENCE [LARGE SCALE GENOMIC DNA]</scope>
    <source>
        <strain evidence="1 2">QM6a</strain>
    </source>
</reference>
<dbReference type="VEuPathDB" id="FungiDB:TRIREDRAFT_108145"/>
<proteinExistence type="predicted"/>
<dbReference type="OrthoDB" id="4427207at2759"/>
<evidence type="ECO:0000313" key="1">
    <source>
        <dbReference type="EMBL" id="EGR47910.1"/>
    </source>
</evidence>
<sequence>MAFDNSFLSPRGLLVNNNSDFVCHGPNFAKLKEATQATENLPYCDQMFDQRFGFSDLGHMEIYVDIISPLIKDFFSVDEIFDALARLYGDESNNDTLRYQVQQTIRDRLERLRALSDSADGSADILTEAIDSVTQTELSLKRFKDVTLDSDQTVERLRKCHEREQQYAEEHFQDDMNALEAVKKLVDQQNTQDNTQDSLQNLQQAVGATVEIVNDLTALSDYVAEHMEPGPGPLLNLEKAALLEMWKNLETEVQKFLDEYMS</sequence>
<dbReference type="eggNOG" id="ENOG502T2F9">
    <property type="taxonomic scope" value="Eukaryota"/>
</dbReference>
<dbReference type="KEGG" id="tre:TRIREDRAFT_108145"/>
<protein>
    <submittedName>
        <fullName evidence="1">Predicted protein</fullName>
    </submittedName>
</protein>
<dbReference type="RefSeq" id="XP_006965986.1">
    <property type="nucleotide sequence ID" value="XM_006965924.1"/>
</dbReference>